<dbReference type="SUPFAM" id="SSF54495">
    <property type="entry name" value="UBC-like"/>
    <property type="match status" value="1"/>
</dbReference>
<protein>
    <submittedName>
        <fullName evidence="2">RWD domain-containing protein</fullName>
    </submittedName>
</protein>
<dbReference type="CDD" id="cd23823">
    <property type="entry name" value="RWD_GCN2"/>
    <property type="match status" value="1"/>
</dbReference>
<dbReference type="GO" id="GO:0009893">
    <property type="term" value="P:positive regulation of metabolic process"/>
    <property type="evidence" value="ECO:0007669"/>
    <property type="project" value="UniProtKB-ARBA"/>
</dbReference>
<dbReference type="GO" id="GO:0010468">
    <property type="term" value="P:regulation of gene expression"/>
    <property type="evidence" value="ECO:0007669"/>
    <property type="project" value="UniProtKB-ARBA"/>
</dbReference>
<dbReference type="EMBL" id="BLLF01004945">
    <property type="protein sequence ID" value="GFH30496.1"/>
    <property type="molecule type" value="Genomic_DNA"/>
</dbReference>
<dbReference type="PANTHER" id="PTHR12292">
    <property type="entry name" value="RWD DOMAIN-CONTAINING PROTEIN"/>
    <property type="match status" value="1"/>
</dbReference>
<dbReference type="InterPro" id="IPR040213">
    <property type="entry name" value="GIR2-like"/>
</dbReference>
<dbReference type="Gene3D" id="3.10.110.10">
    <property type="entry name" value="Ubiquitin Conjugating Enzyme"/>
    <property type="match status" value="1"/>
</dbReference>
<evidence type="ECO:0000313" key="3">
    <source>
        <dbReference type="Proteomes" id="UP000485058"/>
    </source>
</evidence>
<comment type="caution">
    <text evidence="2">The sequence shown here is derived from an EMBL/GenBank/DDBJ whole genome shotgun (WGS) entry which is preliminary data.</text>
</comment>
<sequence>MDYSAEQAMELEALQAIYDDELQVYTGTTPAGWADTVGETYKITITPLEEGEELQEGSSANTELSMELLFAHTQAYPDSPPCFKLRAVYGLSDADLAACSQCLAEQVQQNLGMAMVFTLITSAKEWLRERSTQSATLDPEAAAKKAAAEDEVRRAALRAHGTTVTPETFKAWKLKFDAELAAAKARAVEAGVEDDRARRLTGKQYFLQERGDATLE</sequence>
<dbReference type="InterPro" id="IPR006575">
    <property type="entry name" value="RWD_dom"/>
</dbReference>
<dbReference type="Pfam" id="PF05773">
    <property type="entry name" value="RWD"/>
    <property type="match status" value="1"/>
</dbReference>
<gene>
    <name evidence="2" type="ORF">HaLaN_29366</name>
</gene>
<dbReference type="FunFam" id="3.10.110.10:FF:000050">
    <property type="entry name" value="eIF-2-alpha kinase GCN2"/>
    <property type="match status" value="1"/>
</dbReference>
<name>A0A6A0ACL4_HAELA</name>
<organism evidence="2 3">
    <name type="scientific">Haematococcus lacustris</name>
    <name type="common">Green alga</name>
    <name type="synonym">Haematococcus pluvialis</name>
    <dbReference type="NCBI Taxonomy" id="44745"/>
    <lineage>
        <taxon>Eukaryota</taxon>
        <taxon>Viridiplantae</taxon>
        <taxon>Chlorophyta</taxon>
        <taxon>core chlorophytes</taxon>
        <taxon>Chlorophyceae</taxon>
        <taxon>CS clade</taxon>
        <taxon>Chlamydomonadales</taxon>
        <taxon>Haematococcaceae</taxon>
        <taxon>Haematococcus</taxon>
    </lineage>
</organism>
<accession>A0A6A0ACL4</accession>
<evidence type="ECO:0000259" key="1">
    <source>
        <dbReference type="PROSITE" id="PS50908"/>
    </source>
</evidence>
<reference evidence="2 3" key="1">
    <citation type="submission" date="2020-02" db="EMBL/GenBank/DDBJ databases">
        <title>Draft genome sequence of Haematococcus lacustris strain NIES-144.</title>
        <authorList>
            <person name="Morimoto D."/>
            <person name="Nakagawa S."/>
            <person name="Yoshida T."/>
            <person name="Sawayama S."/>
        </authorList>
    </citation>
    <scope>NUCLEOTIDE SEQUENCE [LARGE SCALE GENOMIC DNA]</scope>
    <source>
        <strain evidence="2 3">NIES-144</strain>
    </source>
</reference>
<dbReference type="GO" id="GO:0033554">
    <property type="term" value="P:cellular response to stress"/>
    <property type="evidence" value="ECO:0007669"/>
    <property type="project" value="UniProtKB-ARBA"/>
</dbReference>
<dbReference type="PROSITE" id="PS50908">
    <property type="entry name" value="RWD"/>
    <property type="match status" value="1"/>
</dbReference>
<feature type="non-terminal residue" evidence="2">
    <location>
        <position position="216"/>
    </location>
</feature>
<dbReference type="Proteomes" id="UP000485058">
    <property type="component" value="Unassembled WGS sequence"/>
</dbReference>
<keyword evidence="3" id="KW-1185">Reference proteome</keyword>
<dbReference type="Gene3D" id="6.20.400.10">
    <property type="match status" value="1"/>
</dbReference>
<proteinExistence type="predicted"/>
<dbReference type="SMART" id="SM00591">
    <property type="entry name" value="RWD"/>
    <property type="match status" value="1"/>
</dbReference>
<feature type="domain" description="RWD" evidence="1">
    <location>
        <begin position="9"/>
        <end position="130"/>
    </location>
</feature>
<evidence type="ECO:0000313" key="2">
    <source>
        <dbReference type="EMBL" id="GFH30496.1"/>
    </source>
</evidence>
<dbReference type="InterPro" id="IPR016135">
    <property type="entry name" value="UBQ-conjugating_enzyme/RWD"/>
</dbReference>
<dbReference type="GO" id="GO:0051246">
    <property type="term" value="P:regulation of protein metabolic process"/>
    <property type="evidence" value="ECO:0007669"/>
    <property type="project" value="UniProtKB-ARBA"/>
</dbReference>
<dbReference type="AlphaFoldDB" id="A0A6A0ACL4"/>